<dbReference type="EMBL" id="CP003415">
    <property type="protein sequence ID" value="AFI88192.1"/>
    <property type="molecule type" value="Genomic_DNA"/>
</dbReference>
<protein>
    <submittedName>
        <fullName evidence="1">Uncharacterized protein</fullName>
    </submittedName>
</protein>
<dbReference type="Proteomes" id="UP001194579">
    <property type="component" value="Unassembled WGS sequence"/>
</dbReference>
<evidence type="ECO:0000313" key="1">
    <source>
        <dbReference type="EMBL" id="AFI88192.1"/>
    </source>
</evidence>
<reference evidence="1" key="2">
    <citation type="submission" date="2012-03" db="EMBL/GenBank/DDBJ databases">
        <authorList>
            <person name="Koskinen P."/>
            <person name="Laine P."/>
            <person name="Niemi O."/>
            <person name="Nykyri J."/>
            <person name="Harjunpaa H."/>
            <person name="Auvinen P."/>
            <person name="Paulin L."/>
            <person name="Pirhonen M."/>
            <person name="Palva T."/>
            <person name="Holm L."/>
        </authorList>
    </citation>
    <scope>NUCLEOTIDE SEQUENCE</scope>
    <source>
        <strain evidence="1">SCC3193</strain>
    </source>
</reference>
<evidence type="ECO:0000313" key="4">
    <source>
        <dbReference type="Proteomes" id="UP001194579"/>
    </source>
</evidence>
<proteinExistence type="predicted"/>
<gene>
    <name evidence="1" type="ordered locus">W5S_0053</name>
    <name evidence="2" type="ORF">F6Q06_02630</name>
</gene>
<keyword evidence="4" id="KW-1185">Reference proteome</keyword>
<dbReference type="EMBL" id="WABS01000003">
    <property type="protein sequence ID" value="MBI0553390.1"/>
    <property type="molecule type" value="Genomic_DNA"/>
</dbReference>
<evidence type="ECO:0000313" key="3">
    <source>
        <dbReference type="Proteomes" id="UP000008044"/>
    </source>
</evidence>
<dbReference type="eggNOG" id="ENOG50344ZY">
    <property type="taxonomic scope" value="Bacteria"/>
</dbReference>
<organism evidence="1 3">
    <name type="scientific">Pectobacterium parmentieri</name>
    <dbReference type="NCBI Taxonomy" id="1905730"/>
    <lineage>
        <taxon>Bacteria</taxon>
        <taxon>Pseudomonadati</taxon>
        <taxon>Pseudomonadota</taxon>
        <taxon>Gammaproteobacteria</taxon>
        <taxon>Enterobacterales</taxon>
        <taxon>Pectobacteriaceae</taxon>
        <taxon>Pectobacterium</taxon>
    </lineage>
</organism>
<reference evidence="4" key="3">
    <citation type="submission" date="2023-07" db="EMBL/GenBank/DDBJ databases">
        <title>Identification of Pectobacterium versatile causing blackleg of potato from New York State with a whole genome sequencing approach.</title>
        <authorList>
            <person name="Ma X."/>
            <person name="Swingle B."/>
        </authorList>
    </citation>
    <scope>NUCLEOTIDE SEQUENCE [LARGE SCALE GENOMIC DNA]</scope>
    <source>
        <strain evidence="4">NY1588A</strain>
    </source>
</reference>
<dbReference type="PATRIC" id="fig|1166016.3.peg.57"/>
<dbReference type="HOGENOM" id="CLU_1347141_0_0_6"/>
<dbReference type="Proteomes" id="UP000008044">
    <property type="component" value="Chromosome"/>
</dbReference>
<dbReference type="RefSeq" id="WP_014698390.1">
    <property type="nucleotide sequence ID" value="NC_017845.1"/>
</dbReference>
<dbReference type="KEGG" id="pec:W5S_0053"/>
<dbReference type="AlphaFoldDB" id="A0A0H3I0U2"/>
<reference evidence="1 3" key="1">
    <citation type="journal article" date="2012" name="J. Bacteriol.">
        <title>Genome sequence of Pectobacterium sp. strain SCC3193.</title>
        <authorList>
            <person name="Koskinen J.P."/>
            <person name="Laine P."/>
            <person name="Niemi O."/>
            <person name="Nykyri J."/>
            <person name="Harjunpaa H."/>
            <person name="Auvinen P."/>
            <person name="Paulin L."/>
            <person name="Pirhonen M."/>
            <person name="Palva T."/>
            <person name="Holm L."/>
        </authorList>
    </citation>
    <scope>NUCLEOTIDE SEQUENCE [LARGE SCALE GENOMIC DNA]</scope>
    <source>
        <strain evidence="1 3">SCC3193</strain>
    </source>
</reference>
<sequence>MKGLDEIRYEFEKINSSSLHFLEKFRNDVKDTATKEKISKGRLINFRPFEAERFGFKLGKELTSLPARKKDIQVWQFDSEGKIVLVERFGSTGSIQYSDFYFYSTSVVRIIGFYNVDSLAFVIDVLFDSGKIIKELSYGKFGSSVSNYNYSGDMLVDIVVHEKEHDHTDFSTHSISFCYESGDLKSIMKKYPNGYSEQRYP</sequence>
<reference evidence="2" key="4">
    <citation type="submission" date="2024-05" db="EMBL/GenBank/DDBJ databases">
        <title>Identification of Pectobacterium versatile causing blackleg of potato from New York State with a whole genome sequencing approach.</title>
        <authorList>
            <person name="Ma X."/>
            <person name="Swingle B."/>
        </authorList>
    </citation>
    <scope>NUCLEOTIDE SEQUENCE</scope>
    <source>
        <strain evidence="2">NY1588A</strain>
    </source>
</reference>
<accession>A0A0H3I0U2</accession>
<evidence type="ECO:0000313" key="2">
    <source>
        <dbReference type="EMBL" id="MBI0553390.1"/>
    </source>
</evidence>
<name>A0A0H3I0U2_PECPM</name>